<protein>
    <recommendedName>
        <fullName evidence="1">Putative restriction endonuclease domain-containing protein</fullName>
    </recommendedName>
</protein>
<dbReference type="PATRIC" id="fig|251229.3.peg.6150"/>
<sequence length="220" mass="25082">MQLQLSQIDVQPGQRLVLKNISWDDFEQILVELGDRRASRIAYYQGILEIKVPLAGHESGKENIGNLVKVILEELDIEFASLGSTTFKRQVMNAGVEPDACFYIQNEAAIRGKERIDLNFDPPPDLAIEIDLTSDSEIKKNSYAALGVPELWIYDGRSLKIYLLQDRQYVTTEQSQIFPNLPILTAIPQYVTQSRVEGRNVAIKAFRRWVIEFTRTLPNN</sequence>
<dbReference type="InterPro" id="IPR012296">
    <property type="entry name" value="Nuclease_put_TT1808"/>
</dbReference>
<dbReference type="SUPFAM" id="SSF52980">
    <property type="entry name" value="Restriction endonuclease-like"/>
    <property type="match status" value="1"/>
</dbReference>
<dbReference type="InterPro" id="IPR011335">
    <property type="entry name" value="Restrct_endonuc-II-like"/>
</dbReference>
<feature type="domain" description="Putative restriction endonuclease" evidence="1">
    <location>
        <begin position="23"/>
        <end position="180"/>
    </location>
</feature>
<name>K9U7Q0_CHRTP</name>
<dbReference type="AlphaFoldDB" id="K9U7Q0"/>
<dbReference type="OrthoDB" id="5768410at2"/>
<evidence type="ECO:0000259" key="1">
    <source>
        <dbReference type="Pfam" id="PF05685"/>
    </source>
</evidence>
<dbReference type="Gene3D" id="3.90.1570.10">
    <property type="entry name" value="tt1808, chain A"/>
    <property type="match status" value="1"/>
</dbReference>
<dbReference type="PANTHER" id="PTHR47152">
    <property type="entry name" value="SLR2084 PROTEIN-RELATED"/>
    <property type="match status" value="1"/>
</dbReference>
<dbReference type="PANTHER" id="PTHR47152:SF1">
    <property type="entry name" value="SLL1186 PROTEIN"/>
    <property type="match status" value="1"/>
</dbReference>
<gene>
    <name evidence="2" type="ORF">Chro_5270</name>
</gene>
<dbReference type="RefSeq" id="WP_015157176.1">
    <property type="nucleotide sequence ID" value="NC_019695.1"/>
</dbReference>
<dbReference type="eggNOG" id="COG4636">
    <property type="taxonomic scope" value="Bacteria"/>
</dbReference>
<organism evidence="2 3">
    <name type="scientific">Chroococcidiopsis thermalis (strain PCC 7203)</name>
    <dbReference type="NCBI Taxonomy" id="251229"/>
    <lineage>
        <taxon>Bacteria</taxon>
        <taxon>Bacillati</taxon>
        <taxon>Cyanobacteriota</taxon>
        <taxon>Cyanophyceae</taxon>
        <taxon>Chroococcidiopsidales</taxon>
        <taxon>Chroococcidiopsidaceae</taxon>
        <taxon>Chroococcidiopsis</taxon>
    </lineage>
</organism>
<evidence type="ECO:0000313" key="3">
    <source>
        <dbReference type="Proteomes" id="UP000010384"/>
    </source>
</evidence>
<evidence type="ECO:0000313" key="2">
    <source>
        <dbReference type="EMBL" id="AFY90638.1"/>
    </source>
</evidence>
<keyword evidence="3" id="KW-1185">Reference proteome</keyword>
<dbReference type="Proteomes" id="UP000010384">
    <property type="component" value="Chromosome"/>
</dbReference>
<proteinExistence type="predicted"/>
<accession>K9U7Q0</accession>
<dbReference type="HOGENOM" id="CLU_098557_0_0_3"/>
<dbReference type="CDD" id="cd06260">
    <property type="entry name" value="DUF820-like"/>
    <property type="match status" value="1"/>
</dbReference>
<dbReference type="InParanoid" id="K9U7Q0"/>
<dbReference type="STRING" id="251229.Chro_5270"/>
<dbReference type="Pfam" id="PF05685">
    <property type="entry name" value="Uma2"/>
    <property type="match status" value="1"/>
</dbReference>
<reference evidence="2 3" key="1">
    <citation type="submission" date="2012-06" db="EMBL/GenBank/DDBJ databases">
        <title>Finished chromosome of genome of Chroococcidiopsis thermalis PCC 7203.</title>
        <authorList>
            <consortium name="US DOE Joint Genome Institute"/>
            <person name="Gugger M."/>
            <person name="Coursin T."/>
            <person name="Rippka R."/>
            <person name="Tandeau De Marsac N."/>
            <person name="Huntemann M."/>
            <person name="Wei C.-L."/>
            <person name="Han J."/>
            <person name="Detter J.C."/>
            <person name="Han C."/>
            <person name="Tapia R."/>
            <person name="Davenport K."/>
            <person name="Daligault H."/>
            <person name="Erkkila T."/>
            <person name="Gu W."/>
            <person name="Munk A.C.C."/>
            <person name="Teshima H."/>
            <person name="Xu Y."/>
            <person name="Chain P."/>
            <person name="Chen A."/>
            <person name="Krypides N."/>
            <person name="Mavromatis K."/>
            <person name="Markowitz V."/>
            <person name="Szeto E."/>
            <person name="Ivanova N."/>
            <person name="Mikhailova N."/>
            <person name="Ovchinnikova G."/>
            <person name="Pagani I."/>
            <person name="Pati A."/>
            <person name="Goodwin L."/>
            <person name="Peters L."/>
            <person name="Pitluck S."/>
            <person name="Woyke T."/>
            <person name="Kerfeld C."/>
        </authorList>
    </citation>
    <scope>NUCLEOTIDE SEQUENCE [LARGE SCALE GENOMIC DNA]</scope>
    <source>
        <strain evidence="2 3">PCC 7203</strain>
    </source>
</reference>
<dbReference type="KEGG" id="cthe:Chro_5270"/>
<dbReference type="EMBL" id="CP003597">
    <property type="protein sequence ID" value="AFY90638.1"/>
    <property type="molecule type" value="Genomic_DNA"/>
</dbReference>
<dbReference type="InterPro" id="IPR008538">
    <property type="entry name" value="Uma2"/>
</dbReference>